<dbReference type="OrthoDB" id="5294844at2"/>
<keyword evidence="3" id="KW-1185">Reference proteome</keyword>
<reference evidence="2 3" key="1">
    <citation type="submission" date="2019-07" db="EMBL/GenBank/DDBJ databases">
        <title>Caenimonas sedimenti sp. nov., isolated from activated sludge.</title>
        <authorList>
            <person name="Xu J."/>
        </authorList>
    </citation>
    <scope>NUCLEOTIDE SEQUENCE [LARGE SCALE GENOMIC DNA]</scope>
    <source>
        <strain evidence="2 3">HX-9-20</strain>
    </source>
</reference>
<dbReference type="InterPro" id="IPR003673">
    <property type="entry name" value="CoA-Trfase_fam_III"/>
</dbReference>
<keyword evidence="1 2" id="KW-0808">Transferase</keyword>
<dbReference type="AlphaFoldDB" id="A0A562ZSP7"/>
<dbReference type="Gene3D" id="3.40.50.10540">
    <property type="entry name" value="Crotonobetainyl-coa:carnitine coa-transferase, domain 1"/>
    <property type="match status" value="1"/>
</dbReference>
<dbReference type="InterPro" id="IPR044855">
    <property type="entry name" value="CoA-Trfase_III_dom3_sf"/>
</dbReference>
<evidence type="ECO:0000256" key="1">
    <source>
        <dbReference type="ARBA" id="ARBA00022679"/>
    </source>
</evidence>
<evidence type="ECO:0000313" key="2">
    <source>
        <dbReference type="EMBL" id="TWO71386.1"/>
    </source>
</evidence>
<organism evidence="2 3">
    <name type="scientific">Caenimonas sedimenti</name>
    <dbReference type="NCBI Taxonomy" id="2596921"/>
    <lineage>
        <taxon>Bacteria</taxon>
        <taxon>Pseudomonadati</taxon>
        <taxon>Pseudomonadota</taxon>
        <taxon>Betaproteobacteria</taxon>
        <taxon>Burkholderiales</taxon>
        <taxon>Comamonadaceae</taxon>
        <taxon>Caenimonas</taxon>
    </lineage>
</organism>
<name>A0A562ZSP7_9BURK</name>
<dbReference type="RefSeq" id="WP_145892997.1">
    <property type="nucleotide sequence ID" value="NZ_VOBQ01000008.1"/>
</dbReference>
<dbReference type="Proteomes" id="UP000318199">
    <property type="component" value="Unassembled WGS sequence"/>
</dbReference>
<dbReference type="PANTHER" id="PTHR48207:SF3">
    <property type="entry name" value="SUCCINATE--HYDROXYMETHYLGLUTARATE COA-TRANSFERASE"/>
    <property type="match status" value="1"/>
</dbReference>
<dbReference type="PANTHER" id="PTHR48207">
    <property type="entry name" value="SUCCINATE--HYDROXYMETHYLGLUTARATE COA-TRANSFERASE"/>
    <property type="match status" value="1"/>
</dbReference>
<accession>A0A562ZSP7</accession>
<dbReference type="GO" id="GO:0008410">
    <property type="term" value="F:CoA-transferase activity"/>
    <property type="evidence" value="ECO:0007669"/>
    <property type="project" value="TreeGrafter"/>
</dbReference>
<evidence type="ECO:0000313" key="3">
    <source>
        <dbReference type="Proteomes" id="UP000318199"/>
    </source>
</evidence>
<protein>
    <submittedName>
        <fullName evidence="2">CoA transferase</fullName>
    </submittedName>
</protein>
<dbReference type="SUPFAM" id="SSF89796">
    <property type="entry name" value="CoA-transferase family III (CaiB/BaiF)"/>
    <property type="match status" value="1"/>
</dbReference>
<gene>
    <name evidence="2" type="ORF">FN976_10710</name>
</gene>
<sequence>MNVSLPFSALRVIDASQGYAGPYCAMLMAQHGAQVTKIEPPEGDWIRGMGTRHGEHTALDLAANRGKRSIAIDMHAEPGRALARRLAGGCDVFIESFRPGVADKLGLGYAALAAANPNLVYLSINGFGPDGPDAARPGTDTILQAFSGMMALNRDAAGNPSRVGFLIVDALSALYAFQALSVALYSRLGGGGGHHLEISLMQSCAAFLAPKIIESRLEPAGARSLNAPAGIYRSSDGWIALALSKEAQFRSLAAAIGREDLLADARFDTFETRARHLPALLPAIERALLGATTTEWLQRFAAADVLCSRINGIADWLAEPQVQAMGAVAEALAPVGAIPLPLIPGACKPHGDWPPIGGDGQQVLRAAGFSKDEIDALVAAGTVRLSTQSPPAT</sequence>
<dbReference type="EMBL" id="VOBQ01000008">
    <property type="protein sequence ID" value="TWO71386.1"/>
    <property type="molecule type" value="Genomic_DNA"/>
</dbReference>
<dbReference type="InterPro" id="IPR023606">
    <property type="entry name" value="CoA-Trfase_III_dom_1_sf"/>
</dbReference>
<dbReference type="Gene3D" id="3.30.1540.10">
    <property type="entry name" value="formyl-coa transferase, domain 3"/>
    <property type="match status" value="1"/>
</dbReference>
<proteinExistence type="predicted"/>
<dbReference type="Pfam" id="PF02515">
    <property type="entry name" value="CoA_transf_3"/>
    <property type="match status" value="1"/>
</dbReference>
<comment type="caution">
    <text evidence="2">The sequence shown here is derived from an EMBL/GenBank/DDBJ whole genome shotgun (WGS) entry which is preliminary data.</text>
</comment>
<dbReference type="InterPro" id="IPR050483">
    <property type="entry name" value="CoA-transferase_III_domain"/>
</dbReference>